<organism evidence="2 3">
    <name type="scientific">Diploptera punctata</name>
    <name type="common">Pacific beetle cockroach</name>
    <dbReference type="NCBI Taxonomy" id="6984"/>
    <lineage>
        <taxon>Eukaryota</taxon>
        <taxon>Metazoa</taxon>
        <taxon>Ecdysozoa</taxon>
        <taxon>Arthropoda</taxon>
        <taxon>Hexapoda</taxon>
        <taxon>Insecta</taxon>
        <taxon>Pterygota</taxon>
        <taxon>Neoptera</taxon>
        <taxon>Polyneoptera</taxon>
        <taxon>Dictyoptera</taxon>
        <taxon>Blattodea</taxon>
        <taxon>Blaberoidea</taxon>
        <taxon>Blaberidae</taxon>
        <taxon>Diplopterinae</taxon>
        <taxon>Diploptera</taxon>
    </lineage>
</organism>
<evidence type="ECO:0000313" key="2">
    <source>
        <dbReference type="EMBL" id="KAJ9574827.1"/>
    </source>
</evidence>
<feature type="non-terminal residue" evidence="2">
    <location>
        <position position="123"/>
    </location>
</feature>
<sequence>TPPSRRTPLRRPQSDISHLSGAASGDSIGPWRLPYYYFYNAWVCSLLLLPCVLRCTGCGWSLQRYAAPRPRMYRVSEAARGDPVQLALAQLLSQGDLAKAITSAVEEQAARISRGVEEKLRHA</sequence>
<proteinExistence type="predicted"/>
<feature type="non-terminal residue" evidence="2">
    <location>
        <position position="1"/>
    </location>
</feature>
<protein>
    <submittedName>
        <fullName evidence="2">Uncharacterized protein</fullName>
    </submittedName>
</protein>
<feature type="region of interest" description="Disordered" evidence="1">
    <location>
        <begin position="1"/>
        <end position="26"/>
    </location>
</feature>
<name>A0AAD8E347_DIPPU</name>
<reference evidence="2" key="2">
    <citation type="submission" date="2023-05" db="EMBL/GenBank/DDBJ databases">
        <authorList>
            <person name="Fouks B."/>
        </authorList>
    </citation>
    <scope>NUCLEOTIDE SEQUENCE</scope>
    <source>
        <strain evidence="2">Stay&amp;Tobe</strain>
        <tissue evidence="2">Testes</tissue>
    </source>
</reference>
<keyword evidence="3" id="KW-1185">Reference proteome</keyword>
<comment type="caution">
    <text evidence="2">The sequence shown here is derived from an EMBL/GenBank/DDBJ whole genome shotgun (WGS) entry which is preliminary data.</text>
</comment>
<evidence type="ECO:0000256" key="1">
    <source>
        <dbReference type="SAM" id="MobiDB-lite"/>
    </source>
</evidence>
<evidence type="ECO:0000313" key="3">
    <source>
        <dbReference type="Proteomes" id="UP001233999"/>
    </source>
</evidence>
<dbReference type="Proteomes" id="UP001233999">
    <property type="component" value="Unassembled WGS sequence"/>
</dbReference>
<dbReference type="AlphaFoldDB" id="A0AAD8E347"/>
<dbReference type="EMBL" id="JASPKZ010010257">
    <property type="protein sequence ID" value="KAJ9574827.1"/>
    <property type="molecule type" value="Genomic_DNA"/>
</dbReference>
<accession>A0AAD8E347</accession>
<gene>
    <name evidence="2" type="ORF">L9F63_007987</name>
</gene>
<reference evidence="2" key="1">
    <citation type="journal article" date="2023" name="IScience">
        <title>Live-bearing cockroach genome reveals convergent evolutionary mechanisms linked to viviparity in insects and beyond.</title>
        <authorList>
            <person name="Fouks B."/>
            <person name="Harrison M.C."/>
            <person name="Mikhailova A.A."/>
            <person name="Marchal E."/>
            <person name="English S."/>
            <person name="Carruthers M."/>
            <person name="Jennings E.C."/>
            <person name="Chiamaka E.L."/>
            <person name="Frigard R.A."/>
            <person name="Pippel M."/>
            <person name="Attardo G.M."/>
            <person name="Benoit J.B."/>
            <person name="Bornberg-Bauer E."/>
            <person name="Tobe S.S."/>
        </authorList>
    </citation>
    <scope>NUCLEOTIDE SEQUENCE</scope>
    <source>
        <strain evidence="2">Stay&amp;Tobe</strain>
    </source>
</reference>